<dbReference type="InterPro" id="IPR018639">
    <property type="entry name" value="DUF2062"/>
</dbReference>
<keyword evidence="2" id="KW-0812">Transmembrane</keyword>
<gene>
    <name evidence="4" type="ORF">BJP36_17025</name>
</gene>
<evidence type="ECO:0000313" key="4">
    <source>
        <dbReference type="EMBL" id="AOY84727.2"/>
    </source>
</evidence>
<protein>
    <submittedName>
        <fullName evidence="4">DUF2062 domain-containing protein</fullName>
    </submittedName>
</protein>
<reference evidence="4" key="2">
    <citation type="submission" date="2022-10" db="EMBL/GenBank/DDBJ databases">
        <authorList>
            <person name="Ngo T.-E."/>
        </authorList>
    </citation>
    <scope>NUCLEOTIDE SEQUENCE</scope>
    <source>
        <strain evidence="4">JHB</strain>
    </source>
</reference>
<sequence length="223" mass="25154">MSRKSLSSYPQPLPSATKPLDLGQRKSIRPRGTFRRRLKYIYWRLVRMQGKPEAIARGLACGVFAGFFPLFGLQLIIGILLAVLLRGNKIAATAGTWISNPLTYVPIFAFNFHVGEWLLNQDELANVSFQSWQEFTELGSEIILTLFVGCFAVGLVCAVVSYWLSVQLIHRLRTNRSLKCQKKRCSFGTASRCSERAATRTHRIEHYTSESSVLSTESKSAKY</sequence>
<keyword evidence="2" id="KW-1133">Transmembrane helix</keyword>
<accession>A0A1D9GAS6</accession>
<organism evidence="4">
    <name type="scientific">Moorena producens (strain JHB)</name>
    <dbReference type="NCBI Taxonomy" id="1454205"/>
    <lineage>
        <taxon>Bacteria</taxon>
        <taxon>Bacillati</taxon>
        <taxon>Cyanobacteriota</taxon>
        <taxon>Cyanophyceae</taxon>
        <taxon>Coleofasciculales</taxon>
        <taxon>Coleofasciculaceae</taxon>
        <taxon>Moorena</taxon>
    </lineage>
</organism>
<feature type="transmembrane region" description="Helical" evidence="2">
    <location>
        <begin position="142"/>
        <end position="164"/>
    </location>
</feature>
<evidence type="ECO:0000259" key="3">
    <source>
        <dbReference type="Pfam" id="PF09835"/>
    </source>
</evidence>
<feature type="region of interest" description="Disordered" evidence="1">
    <location>
        <begin position="1"/>
        <end position="23"/>
    </location>
</feature>
<keyword evidence="2" id="KW-0472">Membrane</keyword>
<dbReference type="EMBL" id="CP017708">
    <property type="protein sequence ID" value="AOY84727.2"/>
    <property type="molecule type" value="Genomic_DNA"/>
</dbReference>
<proteinExistence type="predicted"/>
<dbReference type="Pfam" id="PF09835">
    <property type="entry name" value="DUF2062"/>
    <property type="match status" value="1"/>
</dbReference>
<evidence type="ECO:0000256" key="2">
    <source>
        <dbReference type="SAM" id="Phobius"/>
    </source>
</evidence>
<dbReference type="AlphaFoldDB" id="A0A1D9GAS6"/>
<name>A0A1D9GAS6_MOOP1</name>
<dbReference type="PANTHER" id="PTHR40547">
    <property type="entry name" value="SLL0298 PROTEIN"/>
    <property type="match status" value="1"/>
</dbReference>
<dbReference type="Proteomes" id="UP000176944">
    <property type="component" value="Chromosome"/>
</dbReference>
<feature type="domain" description="DUF2062" evidence="3">
    <location>
        <begin position="36"/>
        <end position="176"/>
    </location>
</feature>
<feature type="transmembrane region" description="Helical" evidence="2">
    <location>
        <begin position="54"/>
        <end position="85"/>
    </location>
</feature>
<feature type="compositionally biased region" description="Polar residues" evidence="1">
    <location>
        <begin position="1"/>
        <end position="10"/>
    </location>
</feature>
<evidence type="ECO:0000256" key="1">
    <source>
        <dbReference type="SAM" id="MobiDB-lite"/>
    </source>
</evidence>
<reference evidence="4" key="1">
    <citation type="journal article" date="2017" name="Proc. Natl. Acad. Sci. U.S.A.">
        <title>Comparative genomics uncovers the prolific and distinctive metabolic potential of the cyanobacterial genus Moorea.</title>
        <authorList>
            <person name="Leao T."/>
            <person name="Castelao G."/>
            <person name="Korobeynikov A."/>
            <person name="Monroe E.A."/>
            <person name="Podell S."/>
            <person name="Glukhov E."/>
            <person name="Allen E.E."/>
            <person name="Gerwick W.H."/>
            <person name="Gerwick L."/>
        </authorList>
    </citation>
    <scope>NUCLEOTIDE SEQUENCE</scope>
    <source>
        <strain evidence="4">JHB</strain>
    </source>
</reference>
<dbReference type="PANTHER" id="PTHR40547:SF1">
    <property type="entry name" value="SLL0298 PROTEIN"/>
    <property type="match status" value="1"/>
</dbReference>